<dbReference type="InterPro" id="IPR036388">
    <property type="entry name" value="WH-like_DNA-bd_sf"/>
</dbReference>
<dbReference type="EMBL" id="NHOC01000020">
    <property type="protein sequence ID" value="OUM19351.1"/>
    <property type="molecule type" value="Genomic_DNA"/>
</dbReference>
<dbReference type="Gene3D" id="1.10.10.10">
    <property type="entry name" value="Winged helix-like DNA-binding domain superfamily/Winged helix DNA-binding domain"/>
    <property type="match status" value="1"/>
</dbReference>
<dbReference type="SMART" id="SM00347">
    <property type="entry name" value="HTH_MARR"/>
    <property type="match status" value="1"/>
</dbReference>
<dbReference type="AlphaFoldDB" id="A0A252F0Z9"/>
<dbReference type="GO" id="GO:0003700">
    <property type="term" value="F:DNA-binding transcription factor activity"/>
    <property type="evidence" value="ECO:0007669"/>
    <property type="project" value="InterPro"/>
</dbReference>
<sequence>MGERRLHMNQRDKERENQLIVEYFQTMDTYRRLNWDSLLKGVSGREVQFLKTIERFHWTHPEVPGVYVNDLAEKLGVTKSAVSKMLRHLEERGLIERRVDPDNRRNTFVCLTEEGFAMGERQRENYDAFLMRVVDSLGETRYLDIVAGMREMAQCMARELEWANENKKTEEET</sequence>
<evidence type="ECO:0000256" key="3">
    <source>
        <dbReference type="ARBA" id="ARBA00023163"/>
    </source>
</evidence>
<dbReference type="PRINTS" id="PR00598">
    <property type="entry name" value="HTHMARR"/>
</dbReference>
<evidence type="ECO:0000256" key="1">
    <source>
        <dbReference type="ARBA" id="ARBA00023015"/>
    </source>
</evidence>
<dbReference type="PANTHER" id="PTHR42756">
    <property type="entry name" value="TRANSCRIPTIONAL REGULATOR, MARR"/>
    <property type="match status" value="1"/>
</dbReference>
<keyword evidence="1" id="KW-0805">Transcription regulation</keyword>
<dbReference type="Proteomes" id="UP000194903">
    <property type="component" value="Unassembled WGS sequence"/>
</dbReference>
<dbReference type="InterPro" id="IPR000835">
    <property type="entry name" value="HTH_MarR-typ"/>
</dbReference>
<keyword evidence="6" id="KW-1185">Reference proteome</keyword>
<comment type="caution">
    <text evidence="5">The sequence shown here is derived from an EMBL/GenBank/DDBJ whole genome shotgun (WGS) entry which is preliminary data.</text>
</comment>
<organism evidence="5 6">
    <name type="scientific">Butyricicoccus porcorum</name>
    <dbReference type="NCBI Taxonomy" id="1945634"/>
    <lineage>
        <taxon>Bacteria</taxon>
        <taxon>Bacillati</taxon>
        <taxon>Bacillota</taxon>
        <taxon>Clostridia</taxon>
        <taxon>Eubacteriales</taxon>
        <taxon>Butyricicoccaceae</taxon>
        <taxon>Butyricicoccus</taxon>
    </lineage>
</organism>
<name>A0A252F0Z9_9FIRM</name>
<evidence type="ECO:0000313" key="5">
    <source>
        <dbReference type="EMBL" id="OUM19351.1"/>
    </source>
</evidence>
<dbReference type="PROSITE" id="PS50995">
    <property type="entry name" value="HTH_MARR_2"/>
    <property type="match status" value="1"/>
</dbReference>
<dbReference type="InterPro" id="IPR023187">
    <property type="entry name" value="Tscrpt_reg_MarR-type_CS"/>
</dbReference>
<dbReference type="CDD" id="cd00090">
    <property type="entry name" value="HTH_ARSR"/>
    <property type="match status" value="1"/>
</dbReference>
<reference evidence="5 6" key="1">
    <citation type="submission" date="2017-05" db="EMBL/GenBank/DDBJ databases">
        <title>Butyricicoccus porcorum sp. nov. a butyrate-producing bacterium from the swine intestinal tract.</title>
        <authorList>
            <person name="Trachsel J."/>
            <person name="Humphrey S."/>
            <person name="Allen H.K."/>
        </authorList>
    </citation>
    <scope>NUCLEOTIDE SEQUENCE [LARGE SCALE GENOMIC DNA]</scope>
    <source>
        <strain evidence="5">BB10</strain>
    </source>
</reference>
<dbReference type="InterPro" id="IPR011991">
    <property type="entry name" value="ArsR-like_HTH"/>
</dbReference>
<gene>
    <name evidence="5" type="ORF">CBW42_13560</name>
</gene>
<evidence type="ECO:0000256" key="2">
    <source>
        <dbReference type="ARBA" id="ARBA00023125"/>
    </source>
</evidence>
<proteinExistence type="predicted"/>
<dbReference type="PANTHER" id="PTHR42756:SF1">
    <property type="entry name" value="TRANSCRIPTIONAL REPRESSOR OF EMRAB OPERON"/>
    <property type="match status" value="1"/>
</dbReference>
<dbReference type="InterPro" id="IPR036390">
    <property type="entry name" value="WH_DNA-bd_sf"/>
</dbReference>
<accession>A0A252F0Z9</accession>
<dbReference type="Pfam" id="PF01047">
    <property type="entry name" value="MarR"/>
    <property type="match status" value="1"/>
</dbReference>
<dbReference type="PROSITE" id="PS01117">
    <property type="entry name" value="HTH_MARR_1"/>
    <property type="match status" value="1"/>
</dbReference>
<evidence type="ECO:0000313" key="6">
    <source>
        <dbReference type="Proteomes" id="UP000194903"/>
    </source>
</evidence>
<feature type="domain" description="HTH marR-type" evidence="4">
    <location>
        <begin position="16"/>
        <end position="154"/>
    </location>
</feature>
<keyword evidence="2" id="KW-0238">DNA-binding</keyword>
<evidence type="ECO:0000259" key="4">
    <source>
        <dbReference type="PROSITE" id="PS50995"/>
    </source>
</evidence>
<keyword evidence="3" id="KW-0804">Transcription</keyword>
<dbReference type="SUPFAM" id="SSF46785">
    <property type="entry name" value="Winged helix' DNA-binding domain"/>
    <property type="match status" value="1"/>
</dbReference>
<protein>
    <recommendedName>
        <fullName evidence="4">HTH marR-type domain-containing protein</fullName>
    </recommendedName>
</protein>
<dbReference type="GO" id="GO:0003677">
    <property type="term" value="F:DNA binding"/>
    <property type="evidence" value="ECO:0007669"/>
    <property type="project" value="UniProtKB-KW"/>
</dbReference>